<keyword evidence="2" id="KW-0408">Iron</keyword>
<dbReference type="RefSeq" id="WP_244923841.1">
    <property type="nucleotide sequence ID" value="NZ_PVNL01000069.1"/>
</dbReference>
<protein>
    <submittedName>
        <fullName evidence="5">Radical SAM superfamily protein</fullName>
    </submittedName>
</protein>
<sequence length="342" mass="38083">MPRPLANPPNPWLSSHVEWLGPPPDAKLEVYEEQAKSIVNRNDSPDIPFRWSINPYRGCYHGCAYCYARPGHEYLGFGAGTDFERKIVVKQNAAELLRARFESRSWTGEALMFSGVTDCYQPLEAAYGLTRACLELCVDYRNPASFITKGALVRRDAELLARLAREAAASVTLSIGFVDDAMARKIEPWASPPSRRFAAMRALADAGVPVGISVSPVIPGLNDDQIPELLATAKQAGASWAFMILLRLPGSVLPVFEERLTEAVPLRAAKVFRAIEDMRGGQRNDARFGSRMRGQGPRWQAIETLFQAHRRRLGLEDTTSTPIEQAPSFRRPRAQRELFELG</sequence>
<dbReference type="InterPro" id="IPR007197">
    <property type="entry name" value="rSAM"/>
</dbReference>
<name>A0A2S9YNT8_9BACT</name>
<keyword evidence="3" id="KW-0411">Iron-sulfur</keyword>
<dbReference type="Gene3D" id="3.80.30.30">
    <property type="match status" value="1"/>
</dbReference>
<gene>
    <name evidence="5" type="ORF">ENSA7_36260</name>
</gene>
<feature type="domain" description="Radical SAM core" evidence="4">
    <location>
        <begin position="45"/>
        <end position="287"/>
    </location>
</feature>
<dbReference type="InterPro" id="IPR006638">
    <property type="entry name" value="Elp3/MiaA/NifB-like_rSAM"/>
</dbReference>
<reference evidence="5 6" key="1">
    <citation type="submission" date="2018-03" db="EMBL/GenBank/DDBJ databases">
        <title>Draft Genome Sequences of the Obligatory Marine Myxobacteria Enhygromyxa salina SWB007.</title>
        <authorList>
            <person name="Poehlein A."/>
            <person name="Moghaddam J.A."/>
            <person name="Harms H."/>
            <person name="Alanjari M."/>
            <person name="Koenig G.M."/>
            <person name="Daniel R."/>
            <person name="Schaeberle T.F."/>
        </authorList>
    </citation>
    <scope>NUCLEOTIDE SEQUENCE [LARGE SCALE GENOMIC DNA]</scope>
    <source>
        <strain evidence="5 6">SWB007</strain>
    </source>
</reference>
<dbReference type="SUPFAM" id="SSF102114">
    <property type="entry name" value="Radical SAM enzymes"/>
    <property type="match status" value="1"/>
</dbReference>
<evidence type="ECO:0000256" key="2">
    <source>
        <dbReference type="ARBA" id="ARBA00023004"/>
    </source>
</evidence>
<dbReference type="NCBIfam" id="NF033668">
    <property type="entry name" value="rSAM_PA0069"/>
    <property type="match status" value="1"/>
</dbReference>
<organism evidence="5 6">
    <name type="scientific">Enhygromyxa salina</name>
    <dbReference type="NCBI Taxonomy" id="215803"/>
    <lineage>
        <taxon>Bacteria</taxon>
        <taxon>Pseudomonadati</taxon>
        <taxon>Myxococcota</taxon>
        <taxon>Polyangia</taxon>
        <taxon>Nannocystales</taxon>
        <taxon>Nannocystaceae</taxon>
        <taxon>Enhygromyxa</taxon>
    </lineage>
</organism>
<dbReference type="GO" id="GO:0046872">
    <property type="term" value="F:metal ion binding"/>
    <property type="evidence" value="ECO:0007669"/>
    <property type="project" value="UniProtKB-KW"/>
</dbReference>
<accession>A0A2S9YNT8</accession>
<evidence type="ECO:0000313" key="6">
    <source>
        <dbReference type="Proteomes" id="UP000238823"/>
    </source>
</evidence>
<dbReference type="PROSITE" id="PS51918">
    <property type="entry name" value="RADICAL_SAM"/>
    <property type="match status" value="1"/>
</dbReference>
<evidence type="ECO:0000313" key="5">
    <source>
        <dbReference type="EMBL" id="PRQ06750.1"/>
    </source>
</evidence>
<evidence type="ECO:0000256" key="3">
    <source>
        <dbReference type="ARBA" id="ARBA00023014"/>
    </source>
</evidence>
<dbReference type="SMART" id="SM00729">
    <property type="entry name" value="Elp3"/>
    <property type="match status" value="1"/>
</dbReference>
<evidence type="ECO:0000259" key="4">
    <source>
        <dbReference type="PROSITE" id="PS51918"/>
    </source>
</evidence>
<dbReference type="SFLD" id="SFLDS00029">
    <property type="entry name" value="Radical_SAM"/>
    <property type="match status" value="1"/>
</dbReference>
<dbReference type="Proteomes" id="UP000238823">
    <property type="component" value="Unassembled WGS sequence"/>
</dbReference>
<keyword evidence="1" id="KW-0479">Metal-binding</keyword>
<dbReference type="InterPro" id="IPR040086">
    <property type="entry name" value="MJ0683-like"/>
</dbReference>
<dbReference type="SFLD" id="SFLDG01084">
    <property type="entry name" value="Uncharacterised_Radical_SAM_Su"/>
    <property type="match status" value="1"/>
</dbReference>
<dbReference type="GO" id="GO:0003824">
    <property type="term" value="F:catalytic activity"/>
    <property type="evidence" value="ECO:0007669"/>
    <property type="project" value="InterPro"/>
</dbReference>
<dbReference type="PANTHER" id="PTHR43432:SF3">
    <property type="entry name" value="SLR0285 PROTEIN"/>
    <property type="match status" value="1"/>
</dbReference>
<dbReference type="EMBL" id="PVNL01000069">
    <property type="protein sequence ID" value="PRQ06750.1"/>
    <property type="molecule type" value="Genomic_DNA"/>
</dbReference>
<dbReference type="GO" id="GO:0051536">
    <property type="term" value="F:iron-sulfur cluster binding"/>
    <property type="evidence" value="ECO:0007669"/>
    <property type="project" value="UniProtKB-KW"/>
</dbReference>
<dbReference type="InterPro" id="IPR058240">
    <property type="entry name" value="rSAM_sf"/>
</dbReference>
<comment type="caution">
    <text evidence="5">The sequence shown here is derived from an EMBL/GenBank/DDBJ whole genome shotgun (WGS) entry which is preliminary data.</text>
</comment>
<dbReference type="AlphaFoldDB" id="A0A2S9YNT8"/>
<dbReference type="Pfam" id="PF04055">
    <property type="entry name" value="Radical_SAM"/>
    <property type="match status" value="1"/>
</dbReference>
<proteinExistence type="predicted"/>
<dbReference type="PANTHER" id="PTHR43432">
    <property type="entry name" value="SLR0285 PROTEIN"/>
    <property type="match status" value="1"/>
</dbReference>
<evidence type="ECO:0000256" key="1">
    <source>
        <dbReference type="ARBA" id="ARBA00022723"/>
    </source>
</evidence>